<dbReference type="EMBL" id="JAIVFP010000001">
    <property type="protein sequence ID" value="MCI4682980.1"/>
    <property type="molecule type" value="Genomic_DNA"/>
</dbReference>
<dbReference type="Pfam" id="PF00561">
    <property type="entry name" value="Abhydrolase_1"/>
    <property type="match status" value="1"/>
</dbReference>
<dbReference type="InterPro" id="IPR000073">
    <property type="entry name" value="AB_hydrolase_1"/>
</dbReference>
<evidence type="ECO:0000313" key="3">
    <source>
        <dbReference type="Proteomes" id="UP001139104"/>
    </source>
</evidence>
<dbReference type="PANTHER" id="PTHR43194:SF2">
    <property type="entry name" value="PEROXISOMAL MEMBRANE PROTEIN LPX1"/>
    <property type="match status" value="1"/>
</dbReference>
<feature type="domain" description="AB hydrolase-1" evidence="1">
    <location>
        <begin position="34"/>
        <end position="275"/>
    </location>
</feature>
<gene>
    <name evidence="2" type="ORF">K2U94_09410</name>
</gene>
<evidence type="ECO:0000313" key="2">
    <source>
        <dbReference type="EMBL" id="MCI4682980.1"/>
    </source>
</evidence>
<accession>A0ABS9Z6H3</accession>
<dbReference type="Gene3D" id="3.40.50.1820">
    <property type="entry name" value="alpha/beta hydrolase"/>
    <property type="match status" value="1"/>
</dbReference>
<evidence type="ECO:0000259" key="1">
    <source>
        <dbReference type="Pfam" id="PF00561"/>
    </source>
</evidence>
<name>A0ABS9Z6H3_9HYPH</name>
<reference evidence="2" key="1">
    <citation type="journal article" date="2022" name="ISME J.">
        <title>Identification of active gaseous-alkane degraders at natural gas seeps.</title>
        <authorList>
            <person name="Farhan Ul Haque M."/>
            <person name="Hernandez M."/>
            <person name="Crombie A.T."/>
            <person name="Murrell J.C."/>
        </authorList>
    </citation>
    <scope>NUCLEOTIDE SEQUENCE</scope>
    <source>
        <strain evidence="2">PC2</strain>
    </source>
</reference>
<dbReference type="RefSeq" id="WP_243066955.1">
    <property type="nucleotide sequence ID" value="NZ_JAIVFK010000037.1"/>
</dbReference>
<dbReference type="InterPro" id="IPR029058">
    <property type="entry name" value="AB_hydrolase_fold"/>
</dbReference>
<keyword evidence="2" id="KW-0378">Hydrolase</keyword>
<organism evidence="2 3">
    <name type="scientific">Candidatus Rhodoblastus alkanivorans</name>
    <dbReference type="NCBI Taxonomy" id="2954117"/>
    <lineage>
        <taxon>Bacteria</taxon>
        <taxon>Pseudomonadati</taxon>
        <taxon>Pseudomonadota</taxon>
        <taxon>Alphaproteobacteria</taxon>
        <taxon>Hyphomicrobiales</taxon>
        <taxon>Rhodoblastaceae</taxon>
        <taxon>Rhodoblastus</taxon>
    </lineage>
</organism>
<comment type="caution">
    <text evidence="2">The sequence shown here is derived from an EMBL/GenBank/DDBJ whole genome shotgun (WGS) entry which is preliminary data.</text>
</comment>
<dbReference type="SUPFAM" id="SSF53474">
    <property type="entry name" value="alpha/beta-Hydrolases"/>
    <property type="match status" value="1"/>
</dbReference>
<dbReference type="Proteomes" id="UP001139104">
    <property type="component" value="Unassembled WGS sequence"/>
</dbReference>
<dbReference type="PANTHER" id="PTHR43194">
    <property type="entry name" value="HYDROLASE ALPHA/BETA FOLD FAMILY"/>
    <property type="match status" value="1"/>
</dbReference>
<keyword evidence="3" id="KW-1185">Reference proteome</keyword>
<proteinExistence type="predicted"/>
<dbReference type="InterPro" id="IPR050228">
    <property type="entry name" value="Carboxylesterase_BioH"/>
</dbReference>
<dbReference type="GO" id="GO:0016787">
    <property type="term" value="F:hydrolase activity"/>
    <property type="evidence" value="ECO:0007669"/>
    <property type="project" value="UniProtKB-KW"/>
</dbReference>
<protein>
    <submittedName>
        <fullName evidence="2">Alpha/beta hydrolase</fullName>
    </submittedName>
</protein>
<sequence>MSGKLQSLFFQSSDGLNLHALVQEEEPGRRSGAPPVVCLPGLTRPARDFVVLGSFLRARSNRRVVSLDYRGRGGSDWDPDWTHYNFPTELADILTVLEALGIGSAIFVGLSRGGLHAIILANQRPDIVKAMVLADVGPQIEVDGLARIRQYVGKLPLLRDLDAAVAHYKSVLGPFFPSVPDEHWRFYAQNSLNQTPERLRLSYDPQLARTLDNFDPTKPLPDFWPQFAAVQAPILALRAEHSDVLAPEVHAEMAARHPLCQTHVVPGQGHAPFLLDFPTLERIAEFIDETDSAA</sequence>